<organism evidence="2">
    <name type="scientific">Nothobranchius rachovii</name>
    <name type="common">bluefin notho</name>
    <dbReference type="NCBI Taxonomy" id="451742"/>
    <lineage>
        <taxon>Eukaryota</taxon>
        <taxon>Metazoa</taxon>
        <taxon>Chordata</taxon>
        <taxon>Craniata</taxon>
        <taxon>Vertebrata</taxon>
        <taxon>Euteleostomi</taxon>
        <taxon>Actinopterygii</taxon>
        <taxon>Neopterygii</taxon>
        <taxon>Teleostei</taxon>
        <taxon>Neoteleostei</taxon>
        <taxon>Acanthomorphata</taxon>
        <taxon>Ovalentaria</taxon>
        <taxon>Atherinomorphae</taxon>
        <taxon>Cyprinodontiformes</taxon>
        <taxon>Nothobranchiidae</taxon>
        <taxon>Nothobranchius</taxon>
    </lineage>
</organism>
<dbReference type="AlphaFoldDB" id="A0A1A8QIF5"/>
<protein>
    <submittedName>
        <fullName evidence="2">FK506 binding protein 9</fullName>
    </submittedName>
</protein>
<accession>A0A1A8QIF5</accession>
<evidence type="ECO:0000256" key="1">
    <source>
        <dbReference type="SAM" id="MobiDB-lite"/>
    </source>
</evidence>
<dbReference type="EMBL" id="HAEI01005348">
    <property type="protein sequence ID" value="SBR92884.1"/>
    <property type="molecule type" value="Transcribed_RNA"/>
</dbReference>
<proteinExistence type="predicted"/>
<reference evidence="2" key="2">
    <citation type="submission" date="2016-06" db="EMBL/GenBank/DDBJ databases">
        <title>The genome of a short-lived fish provides insights into sex chromosome evolution and the genetic control of aging.</title>
        <authorList>
            <person name="Reichwald K."/>
            <person name="Felder M."/>
            <person name="Petzold A."/>
            <person name="Koch P."/>
            <person name="Groth M."/>
            <person name="Platzer M."/>
        </authorList>
    </citation>
    <scope>NUCLEOTIDE SEQUENCE</scope>
    <source>
        <tissue evidence="2">Brain</tissue>
    </source>
</reference>
<sequence length="85" mass="9289">RREGPPGSRLRSLPHHRQHVLQPGPQWRRKDHRGGVQAQSRRVCVPRRAMTGLSGEKIMVKGEGSDGGEHKYVGGRVAGGTMCVG</sequence>
<reference evidence="2" key="1">
    <citation type="submission" date="2016-05" db="EMBL/GenBank/DDBJ databases">
        <authorList>
            <person name="Lavstsen T."/>
            <person name="Jespersen J.S."/>
        </authorList>
    </citation>
    <scope>NUCLEOTIDE SEQUENCE</scope>
    <source>
        <tissue evidence="2">Brain</tissue>
    </source>
</reference>
<feature type="region of interest" description="Disordered" evidence="1">
    <location>
        <begin position="1"/>
        <end position="40"/>
    </location>
</feature>
<feature type="non-terminal residue" evidence="2">
    <location>
        <position position="1"/>
    </location>
</feature>
<name>A0A1A8QIF5_9TELE</name>
<evidence type="ECO:0000313" key="2">
    <source>
        <dbReference type="EMBL" id="SBR92884.1"/>
    </source>
</evidence>
<gene>
    <name evidence="2" type="primary">FKBP9</name>
</gene>